<dbReference type="PROSITE" id="PS51195">
    <property type="entry name" value="Q_MOTIF"/>
    <property type="match status" value="1"/>
</dbReference>
<dbReference type="Pfam" id="PF00271">
    <property type="entry name" value="Helicase_C"/>
    <property type="match status" value="1"/>
</dbReference>
<accession>A0A3B4GEE2</accession>
<dbReference type="GO" id="GO:0009408">
    <property type="term" value="P:response to heat"/>
    <property type="evidence" value="ECO:0007669"/>
    <property type="project" value="Ensembl"/>
</dbReference>
<proteinExistence type="inferred from homology"/>
<evidence type="ECO:0000256" key="1">
    <source>
        <dbReference type="ARBA" id="ARBA00004496"/>
    </source>
</evidence>
<evidence type="ECO:0000259" key="16">
    <source>
        <dbReference type="PROSITE" id="PS51195"/>
    </source>
</evidence>
<evidence type="ECO:0000256" key="10">
    <source>
        <dbReference type="ARBA" id="ARBA00047984"/>
    </source>
</evidence>
<dbReference type="GO" id="GO:0034063">
    <property type="term" value="P:stress granule assembly"/>
    <property type="evidence" value="ECO:0007669"/>
    <property type="project" value="Ensembl"/>
</dbReference>
<keyword evidence="13" id="KW-1133">Transmembrane helix</keyword>
<evidence type="ECO:0000256" key="6">
    <source>
        <dbReference type="ARBA" id="ARBA00022806"/>
    </source>
</evidence>
<feature type="transmembrane region" description="Helical" evidence="13">
    <location>
        <begin position="242"/>
        <end position="270"/>
    </location>
</feature>
<evidence type="ECO:0000313" key="17">
    <source>
        <dbReference type="Ensembl" id="ENSPNYP00000019876.1"/>
    </source>
</evidence>
<feature type="domain" description="Helicase ATP-binding" evidence="14">
    <location>
        <begin position="119"/>
        <end position="327"/>
    </location>
</feature>
<feature type="domain" description="DEAD-box RNA helicase Q" evidence="16">
    <location>
        <begin position="88"/>
        <end position="116"/>
    </location>
</feature>
<evidence type="ECO:0000256" key="3">
    <source>
        <dbReference type="ARBA" id="ARBA00022490"/>
    </source>
</evidence>
<feature type="domain" description="Helicase C-terminal" evidence="15">
    <location>
        <begin position="337"/>
        <end position="497"/>
    </location>
</feature>
<keyword evidence="6" id="KW-0347">Helicase</keyword>
<dbReference type="STRING" id="303518.ENSPNYP00000019876"/>
<evidence type="ECO:0000259" key="14">
    <source>
        <dbReference type="PROSITE" id="PS51192"/>
    </source>
</evidence>
<dbReference type="Ensembl" id="ENSPNYT00000020368.1">
    <property type="protein sequence ID" value="ENSPNYP00000019876.1"/>
    <property type="gene ID" value="ENSPNYG00000015045.1"/>
</dbReference>
<dbReference type="EC" id="3.6.4.13" evidence="2"/>
<reference evidence="17" key="1">
    <citation type="submission" date="2023-09" db="UniProtKB">
        <authorList>
            <consortium name="Ensembl"/>
        </authorList>
    </citation>
    <scope>IDENTIFICATION</scope>
</reference>
<feature type="region of interest" description="Disordered" evidence="12">
    <location>
        <begin position="38"/>
        <end position="57"/>
    </location>
</feature>
<comment type="subcellular location">
    <subcellularLocation>
        <location evidence="1">Cytoplasm</location>
    </subcellularLocation>
</comment>
<dbReference type="SUPFAM" id="SSF52540">
    <property type="entry name" value="P-loop containing nucleoside triphosphate hydrolases"/>
    <property type="match status" value="1"/>
</dbReference>
<sequence length="514" mass="58354">MATARTANPAPMAGLNKPANGQLRGQTKTGGQQSELLSNVQHPSAHKRTSIPQSSGGIKFGDDWKKCLELPPKDTRVKTSDVTSTKGNEFEDYCLKRELLMGIFEMGWEKPSPVQEESIPIALSGRDILARAKNGTGKSGAYLIPLLERIDLKKDHIQAMVMVPTRELALQMSQISIQLSKHLGGVKIMATTGGTNLRDDIMRLDETVHVVIATPGRILDLIKKGVAKVDKTQMMVMDEVRFALFFSILFIVDFFFFKFVDILFLLMFYLPLPFIQADKLLSQDFVVLIENIISFMPKDRQILLYSATFPISVQKFMSKHMQKPYEINLMEELTLKGITQYYAYVTERQKVHCLNTLFSRLQINQSIIFCNSTQRVELLAKKITQLGYSCFYIHAKMMQEYRNRVFHDFRNGLCRNLVCTDLFTRGIDIQAVNVVINFDFPKNAETYLHRIGRSGRFGHLGLAINLITSDDRYNLKNIEDQLVTDIKPIPSSIDKSLYVAEFHSVDAEDGEEKA</sequence>
<dbReference type="InterPro" id="IPR027417">
    <property type="entry name" value="P-loop_NTPase"/>
</dbReference>
<comment type="catalytic activity">
    <reaction evidence="10">
        <text>ATP + H2O = ADP + phosphate + H(+)</text>
        <dbReference type="Rhea" id="RHEA:13065"/>
        <dbReference type="ChEBI" id="CHEBI:15377"/>
        <dbReference type="ChEBI" id="CHEBI:15378"/>
        <dbReference type="ChEBI" id="CHEBI:30616"/>
        <dbReference type="ChEBI" id="CHEBI:43474"/>
        <dbReference type="ChEBI" id="CHEBI:456216"/>
        <dbReference type="EC" id="3.6.4.13"/>
    </reaction>
</comment>
<evidence type="ECO:0000256" key="2">
    <source>
        <dbReference type="ARBA" id="ARBA00012552"/>
    </source>
</evidence>
<evidence type="ECO:0000256" key="13">
    <source>
        <dbReference type="SAM" id="Phobius"/>
    </source>
</evidence>
<evidence type="ECO:0000256" key="4">
    <source>
        <dbReference type="ARBA" id="ARBA00022741"/>
    </source>
</evidence>
<dbReference type="InterPro" id="IPR011545">
    <property type="entry name" value="DEAD/DEAH_box_helicase_dom"/>
</dbReference>
<keyword evidence="7" id="KW-0067">ATP-binding</keyword>
<evidence type="ECO:0000256" key="5">
    <source>
        <dbReference type="ARBA" id="ARBA00022801"/>
    </source>
</evidence>
<dbReference type="GO" id="GO:0005524">
    <property type="term" value="F:ATP binding"/>
    <property type="evidence" value="ECO:0007669"/>
    <property type="project" value="UniProtKB-KW"/>
</dbReference>
<name>A0A3B4GEE2_9CICH</name>
<keyword evidence="4" id="KW-0547">Nucleotide-binding</keyword>
<dbReference type="GeneTree" id="ENSGT00940000165835"/>
<feature type="compositionally biased region" description="Polar residues" evidence="12">
    <location>
        <begin position="23"/>
        <end position="32"/>
    </location>
</feature>
<dbReference type="GO" id="GO:0003724">
    <property type="term" value="F:RNA helicase activity"/>
    <property type="evidence" value="ECO:0007669"/>
    <property type="project" value="UniProtKB-EC"/>
</dbReference>
<evidence type="ECO:0000256" key="8">
    <source>
        <dbReference type="ARBA" id="ARBA00022884"/>
    </source>
</evidence>
<dbReference type="SMART" id="SM00487">
    <property type="entry name" value="DEXDc"/>
    <property type="match status" value="1"/>
</dbReference>
<organism evidence="17">
    <name type="scientific">Pundamilia nyererei</name>
    <dbReference type="NCBI Taxonomy" id="303518"/>
    <lineage>
        <taxon>Eukaryota</taxon>
        <taxon>Metazoa</taxon>
        <taxon>Chordata</taxon>
        <taxon>Craniata</taxon>
        <taxon>Vertebrata</taxon>
        <taxon>Euteleostomi</taxon>
        <taxon>Actinopterygii</taxon>
        <taxon>Neopterygii</taxon>
        <taxon>Teleostei</taxon>
        <taxon>Neoteleostei</taxon>
        <taxon>Acanthomorphata</taxon>
        <taxon>Ovalentaria</taxon>
        <taxon>Cichlomorphae</taxon>
        <taxon>Cichliformes</taxon>
        <taxon>Cichlidae</taxon>
        <taxon>African cichlids</taxon>
        <taxon>Pseudocrenilabrinae</taxon>
        <taxon>Haplochromini</taxon>
        <taxon>Pundamilia</taxon>
    </lineage>
</organism>
<feature type="region of interest" description="Disordered" evidence="12">
    <location>
        <begin position="1"/>
        <end position="32"/>
    </location>
</feature>
<dbReference type="GO" id="GO:0003723">
    <property type="term" value="F:RNA binding"/>
    <property type="evidence" value="ECO:0007669"/>
    <property type="project" value="UniProtKB-KW"/>
</dbReference>
<dbReference type="SMART" id="SM00490">
    <property type="entry name" value="HELICc"/>
    <property type="match status" value="1"/>
</dbReference>
<dbReference type="InterPro" id="IPR014001">
    <property type="entry name" value="Helicase_ATP-bd"/>
</dbReference>
<evidence type="ECO:0000256" key="7">
    <source>
        <dbReference type="ARBA" id="ARBA00022840"/>
    </source>
</evidence>
<dbReference type="Pfam" id="PF00270">
    <property type="entry name" value="DEAD"/>
    <property type="match status" value="1"/>
</dbReference>
<dbReference type="Gene3D" id="3.40.50.300">
    <property type="entry name" value="P-loop containing nucleotide triphosphate hydrolases"/>
    <property type="match status" value="2"/>
</dbReference>
<keyword evidence="8" id="KW-0694">RNA-binding</keyword>
<dbReference type="PROSITE" id="PS51194">
    <property type="entry name" value="HELICASE_CTER"/>
    <property type="match status" value="1"/>
</dbReference>
<feature type="short sequence motif" description="Q motif" evidence="11">
    <location>
        <begin position="88"/>
        <end position="116"/>
    </location>
</feature>
<dbReference type="InterPro" id="IPR001650">
    <property type="entry name" value="Helicase_C-like"/>
</dbReference>
<dbReference type="FunFam" id="3.40.50.300:FF:000114">
    <property type="entry name" value="ATP-dependent RNA helicase DDX6"/>
    <property type="match status" value="1"/>
</dbReference>
<comment type="similarity">
    <text evidence="9">Belongs to the DEAD box helicase family. DDX6/DHH1 subfamily.</text>
</comment>
<dbReference type="GO" id="GO:0036464">
    <property type="term" value="C:cytoplasmic ribonucleoprotein granule"/>
    <property type="evidence" value="ECO:0007669"/>
    <property type="project" value="Ensembl"/>
</dbReference>
<keyword evidence="5" id="KW-0378">Hydrolase</keyword>
<keyword evidence="13" id="KW-0812">Transmembrane</keyword>
<protein>
    <recommendedName>
        <fullName evidence="2">RNA helicase</fullName>
        <ecNumber evidence="2">3.6.4.13</ecNumber>
    </recommendedName>
</protein>
<keyword evidence="3" id="KW-0963">Cytoplasm</keyword>
<dbReference type="AlphaFoldDB" id="A0A3B4GEE2"/>
<dbReference type="PROSITE" id="PS51192">
    <property type="entry name" value="HELICASE_ATP_BIND_1"/>
    <property type="match status" value="1"/>
</dbReference>
<dbReference type="CDD" id="cd18787">
    <property type="entry name" value="SF2_C_DEAD"/>
    <property type="match status" value="1"/>
</dbReference>
<dbReference type="InterPro" id="IPR014014">
    <property type="entry name" value="RNA_helicase_DEAD_Q_motif"/>
</dbReference>
<evidence type="ECO:0000259" key="15">
    <source>
        <dbReference type="PROSITE" id="PS51194"/>
    </source>
</evidence>
<dbReference type="CDD" id="cd17940">
    <property type="entry name" value="DEADc_DDX6"/>
    <property type="match status" value="1"/>
</dbReference>
<evidence type="ECO:0000256" key="11">
    <source>
        <dbReference type="PROSITE-ProRule" id="PRU00552"/>
    </source>
</evidence>
<evidence type="ECO:0000256" key="9">
    <source>
        <dbReference type="ARBA" id="ARBA00038316"/>
    </source>
</evidence>
<dbReference type="PANTHER" id="PTHR47960">
    <property type="entry name" value="DEAD-BOX ATP-DEPENDENT RNA HELICASE 50"/>
    <property type="match status" value="1"/>
</dbReference>
<keyword evidence="13" id="KW-0472">Membrane</keyword>
<evidence type="ECO:0000256" key="12">
    <source>
        <dbReference type="SAM" id="MobiDB-lite"/>
    </source>
</evidence>
<dbReference type="GO" id="GO:0016787">
    <property type="term" value="F:hydrolase activity"/>
    <property type="evidence" value="ECO:0007669"/>
    <property type="project" value="UniProtKB-KW"/>
</dbReference>